<dbReference type="PROSITE" id="PS50112">
    <property type="entry name" value="PAS"/>
    <property type="match status" value="1"/>
</dbReference>
<sequence length="833" mass="91859">MDQRHADWRQFIDGLPVDSRFGQVGLESWRGAQVGLEKDVDGSGNPAEMALEPAEFLERVDKNRELLEAASPHIDWVDRSLGHISHLVYLIDCEGIVLHAVGNDPAKMAKLGLLPGYRWSEAAKGRNGAGTALAENRPVVVVGPDHQTHPLDDCTWAGAPLHKSDGALLGAIGITTCAEDGTPDRLILIAYLAQLIEQDLVQRHEKLSLRLPSPSAVSENEGPSRSEILEAIADPFCILDEQLRFVSLNREVECLLGRTREELIGQMAWDVFPEPVGSSFPHKLQEAKKAGRAIDFELFFPQRDVWHVVHAQPSSLGFIVHSHDITTHKRAAEELRASEERHRLISDLTTDFTYVVEIGPDGSSTVGAASPGYFQILGTTLEEVNVRGWADFVHADDQAMALESHRRLVAGQAEEQEIRNVATDGTIHWIRYLRRPVWDETRERVVRLVGAGQDVTARRLAEDALKEAGRRRDEFLAMLAHELRNPLAPIRNALHAIKSDVVGTSIEPVQAMMERQVDRLVRLIDDLFDVSRITQGKIELRKEVVDLTESAQRVVESLGSRLEQRQQTLTVTMPDGPVLVEGDPVRLEQVIDNLLDNAVKYTKPAGTIHLQIGREDGEATIRVRDTGIGIAAEMLPHIFDLFVQAERLLVQSRGGLGIGLSLVRRLVEMHGGSVVASSAGAGLGSEFLVRLPALPEVPCPPPRATPRPKPGPRAQRRILVVDDNVDSARSMASLLSRLWNQVVAVAYDASSALAMADSFHPDVVLLDIGLPGPSGYDLARRLRERPGFQTTLLVAMSGWGREEDRRKSREAGIDHHLVKPIAPDDLEILLADP</sequence>
<dbReference type="SMART" id="SM00388">
    <property type="entry name" value="HisKA"/>
    <property type="match status" value="1"/>
</dbReference>
<dbReference type="InterPro" id="IPR036890">
    <property type="entry name" value="HATPase_C_sf"/>
</dbReference>
<dbReference type="EC" id="2.7.13.3" evidence="2"/>
<dbReference type="Pfam" id="PF08448">
    <property type="entry name" value="PAS_4"/>
    <property type="match status" value="1"/>
</dbReference>
<evidence type="ECO:0000256" key="2">
    <source>
        <dbReference type="ARBA" id="ARBA00012438"/>
    </source>
</evidence>
<proteinExistence type="predicted"/>
<protein>
    <recommendedName>
        <fullName evidence="2">histidine kinase</fullName>
        <ecNumber evidence="2">2.7.13.3</ecNumber>
    </recommendedName>
</protein>
<dbReference type="RefSeq" id="WP_406694927.1">
    <property type="nucleotide sequence ID" value="NZ_CP155447.1"/>
</dbReference>
<evidence type="ECO:0000256" key="5">
    <source>
        <dbReference type="ARBA" id="ARBA00022777"/>
    </source>
</evidence>
<dbReference type="InterPro" id="IPR013655">
    <property type="entry name" value="PAS_fold_3"/>
</dbReference>
<dbReference type="GO" id="GO:0000155">
    <property type="term" value="F:phosphorelay sensor kinase activity"/>
    <property type="evidence" value="ECO:0007669"/>
    <property type="project" value="InterPro"/>
</dbReference>
<dbReference type="NCBIfam" id="TIGR00229">
    <property type="entry name" value="sensory_box"/>
    <property type="match status" value="2"/>
</dbReference>
<keyword evidence="3 6" id="KW-0597">Phosphoprotein</keyword>
<dbReference type="Pfam" id="PF02518">
    <property type="entry name" value="HATPase_c"/>
    <property type="match status" value="1"/>
</dbReference>
<dbReference type="SMART" id="SM00387">
    <property type="entry name" value="HATPase_c"/>
    <property type="match status" value="1"/>
</dbReference>
<feature type="modified residue" description="4-aspartylphosphate" evidence="6">
    <location>
        <position position="767"/>
    </location>
</feature>
<comment type="catalytic activity">
    <reaction evidence="1">
        <text>ATP + protein L-histidine = ADP + protein N-phospho-L-histidine.</text>
        <dbReference type="EC" id="2.7.13.3"/>
    </reaction>
</comment>
<dbReference type="SMART" id="SM00091">
    <property type="entry name" value="PAS"/>
    <property type="match status" value="2"/>
</dbReference>
<dbReference type="Pfam" id="PF01590">
    <property type="entry name" value="GAF"/>
    <property type="match status" value="1"/>
</dbReference>
<dbReference type="InterPro" id="IPR003661">
    <property type="entry name" value="HisK_dim/P_dom"/>
</dbReference>
<dbReference type="SUPFAM" id="SSF52172">
    <property type="entry name" value="CheY-like"/>
    <property type="match status" value="1"/>
</dbReference>
<evidence type="ECO:0000256" key="1">
    <source>
        <dbReference type="ARBA" id="ARBA00000085"/>
    </source>
</evidence>
<dbReference type="InterPro" id="IPR036097">
    <property type="entry name" value="HisK_dim/P_sf"/>
</dbReference>
<gene>
    <name evidence="11" type="ORF">V5E97_28185</name>
</gene>
<dbReference type="Gene3D" id="1.10.287.130">
    <property type="match status" value="1"/>
</dbReference>
<evidence type="ECO:0000256" key="3">
    <source>
        <dbReference type="ARBA" id="ARBA00022553"/>
    </source>
</evidence>
<organism evidence="11">
    <name type="scientific">Singulisphaera sp. Ch08</name>
    <dbReference type="NCBI Taxonomy" id="3120278"/>
    <lineage>
        <taxon>Bacteria</taxon>
        <taxon>Pseudomonadati</taxon>
        <taxon>Planctomycetota</taxon>
        <taxon>Planctomycetia</taxon>
        <taxon>Isosphaerales</taxon>
        <taxon>Isosphaeraceae</taxon>
        <taxon>Singulisphaera</taxon>
    </lineage>
</organism>
<dbReference type="InterPro" id="IPR003594">
    <property type="entry name" value="HATPase_dom"/>
</dbReference>
<dbReference type="SUPFAM" id="SSF47384">
    <property type="entry name" value="Homodimeric domain of signal transducing histidine kinase"/>
    <property type="match status" value="1"/>
</dbReference>
<dbReference type="PROSITE" id="PS50110">
    <property type="entry name" value="RESPONSE_REGULATORY"/>
    <property type="match status" value="1"/>
</dbReference>
<keyword evidence="5" id="KW-0418">Kinase</keyword>
<dbReference type="InterPro" id="IPR000700">
    <property type="entry name" value="PAS-assoc_C"/>
</dbReference>
<feature type="domain" description="Histidine kinase" evidence="7">
    <location>
        <begin position="478"/>
        <end position="695"/>
    </location>
</feature>
<keyword evidence="11" id="KW-0547">Nucleotide-binding</keyword>
<dbReference type="InterPro" id="IPR013656">
    <property type="entry name" value="PAS_4"/>
</dbReference>
<dbReference type="Gene3D" id="3.40.50.2300">
    <property type="match status" value="1"/>
</dbReference>
<dbReference type="CDD" id="cd17580">
    <property type="entry name" value="REC_2_DhkD-like"/>
    <property type="match status" value="1"/>
</dbReference>
<dbReference type="Gene3D" id="3.30.450.40">
    <property type="match status" value="1"/>
</dbReference>
<evidence type="ECO:0000259" key="7">
    <source>
        <dbReference type="PROSITE" id="PS50109"/>
    </source>
</evidence>
<accession>A0AAU7CAI8</accession>
<dbReference type="Gene3D" id="3.30.450.20">
    <property type="entry name" value="PAS domain"/>
    <property type="match status" value="2"/>
</dbReference>
<evidence type="ECO:0000259" key="9">
    <source>
        <dbReference type="PROSITE" id="PS50112"/>
    </source>
</evidence>
<evidence type="ECO:0000313" key="11">
    <source>
        <dbReference type="EMBL" id="XBH02186.1"/>
    </source>
</evidence>
<dbReference type="InterPro" id="IPR004358">
    <property type="entry name" value="Sig_transdc_His_kin-like_C"/>
</dbReference>
<evidence type="ECO:0000256" key="4">
    <source>
        <dbReference type="ARBA" id="ARBA00022679"/>
    </source>
</evidence>
<reference evidence="11" key="1">
    <citation type="submission" date="2024-05" db="EMBL/GenBank/DDBJ databases">
        <title>Planctomycetes of the genus Singulisphaera possess chitinolytic capabilities.</title>
        <authorList>
            <person name="Ivanova A."/>
        </authorList>
    </citation>
    <scope>NUCLEOTIDE SEQUENCE</scope>
    <source>
        <strain evidence="11">Ch08T</strain>
    </source>
</reference>
<dbReference type="InterPro" id="IPR035965">
    <property type="entry name" value="PAS-like_dom_sf"/>
</dbReference>
<dbReference type="SUPFAM" id="SSF55874">
    <property type="entry name" value="ATPase domain of HSP90 chaperone/DNA topoisomerase II/histidine kinase"/>
    <property type="match status" value="1"/>
</dbReference>
<feature type="domain" description="Response regulatory" evidence="8">
    <location>
        <begin position="717"/>
        <end position="833"/>
    </location>
</feature>
<evidence type="ECO:0000259" key="10">
    <source>
        <dbReference type="PROSITE" id="PS50113"/>
    </source>
</evidence>
<dbReference type="AlphaFoldDB" id="A0AAU7CAI8"/>
<dbReference type="Pfam" id="PF00512">
    <property type="entry name" value="HisKA"/>
    <property type="match status" value="1"/>
</dbReference>
<dbReference type="PANTHER" id="PTHR43547:SF2">
    <property type="entry name" value="HYBRID SIGNAL TRANSDUCTION HISTIDINE KINASE C"/>
    <property type="match status" value="1"/>
</dbReference>
<evidence type="ECO:0000256" key="6">
    <source>
        <dbReference type="PROSITE-ProRule" id="PRU00169"/>
    </source>
</evidence>
<dbReference type="EMBL" id="CP155447">
    <property type="protein sequence ID" value="XBH02186.1"/>
    <property type="molecule type" value="Genomic_DNA"/>
</dbReference>
<dbReference type="PANTHER" id="PTHR43547">
    <property type="entry name" value="TWO-COMPONENT HISTIDINE KINASE"/>
    <property type="match status" value="1"/>
</dbReference>
<feature type="domain" description="PAS" evidence="9">
    <location>
        <begin position="227"/>
        <end position="266"/>
    </location>
</feature>
<dbReference type="Pfam" id="PF00072">
    <property type="entry name" value="Response_reg"/>
    <property type="match status" value="1"/>
</dbReference>
<dbReference type="PROSITE" id="PS50109">
    <property type="entry name" value="HIS_KIN"/>
    <property type="match status" value="1"/>
</dbReference>
<keyword evidence="4" id="KW-0808">Transferase</keyword>
<dbReference type="CDD" id="cd00082">
    <property type="entry name" value="HisKA"/>
    <property type="match status" value="1"/>
</dbReference>
<dbReference type="Pfam" id="PF08447">
    <property type="entry name" value="PAS_3"/>
    <property type="match status" value="1"/>
</dbReference>
<dbReference type="Gene3D" id="3.30.565.10">
    <property type="entry name" value="Histidine kinase-like ATPase, C-terminal domain"/>
    <property type="match status" value="1"/>
</dbReference>
<keyword evidence="11" id="KW-0067">ATP-binding</keyword>
<dbReference type="CDD" id="cd00130">
    <property type="entry name" value="PAS"/>
    <property type="match status" value="2"/>
</dbReference>
<dbReference type="InterPro" id="IPR005467">
    <property type="entry name" value="His_kinase_dom"/>
</dbReference>
<dbReference type="FunFam" id="3.30.565.10:FF:000006">
    <property type="entry name" value="Sensor histidine kinase WalK"/>
    <property type="match status" value="1"/>
</dbReference>
<dbReference type="InterPro" id="IPR011006">
    <property type="entry name" value="CheY-like_superfamily"/>
</dbReference>
<dbReference type="InterPro" id="IPR000014">
    <property type="entry name" value="PAS"/>
</dbReference>
<feature type="domain" description="PAC" evidence="10">
    <location>
        <begin position="414"/>
        <end position="467"/>
    </location>
</feature>
<dbReference type="SUPFAM" id="SSF55785">
    <property type="entry name" value="PYP-like sensor domain (PAS domain)"/>
    <property type="match status" value="2"/>
</dbReference>
<dbReference type="GO" id="GO:0005524">
    <property type="term" value="F:ATP binding"/>
    <property type="evidence" value="ECO:0007669"/>
    <property type="project" value="UniProtKB-KW"/>
</dbReference>
<evidence type="ECO:0000259" key="8">
    <source>
        <dbReference type="PROSITE" id="PS50110"/>
    </source>
</evidence>
<dbReference type="SMART" id="SM00448">
    <property type="entry name" value="REC"/>
    <property type="match status" value="1"/>
</dbReference>
<name>A0AAU7CAI8_9BACT</name>
<dbReference type="PRINTS" id="PR00344">
    <property type="entry name" value="BCTRLSENSOR"/>
</dbReference>
<dbReference type="InterPro" id="IPR003018">
    <property type="entry name" value="GAF"/>
</dbReference>
<dbReference type="InterPro" id="IPR001789">
    <property type="entry name" value="Sig_transdc_resp-reg_receiver"/>
</dbReference>
<dbReference type="PROSITE" id="PS50113">
    <property type="entry name" value="PAC"/>
    <property type="match status" value="1"/>
</dbReference>
<dbReference type="InterPro" id="IPR029016">
    <property type="entry name" value="GAF-like_dom_sf"/>
</dbReference>